<dbReference type="PANTHER" id="PTHR45940:SF13">
    <property type="entry name" value="WUSCHEL-RELATED HOMEOBOX 1"/>
    <property type="match status" value="1"/>
</dbReference>
<evidence type="ECO:0000256" key="6">
    <source>
        <dbReference type="ARBA" id="ARBA00023163"/>
    </source>
</evidence>
<keyword evidence="3" id="KW-0805">Transcription regulation</keyword>
<dbReference type="Proteomes" id="UP001632038">
    <property type="component" value="Unassembled WGS sequence"/>
</dbReference>
<sequence length="315" mass="36554">MWMMDFNDNYNHGNESKVSSAHDDPMFGRKLRPLMPRPTAAKSIPFSSISSPSCFCTHQNPNILPLWNHHHPIGGLSEYGVRREIQTVPLVSTRWNPTPEQLQALEELYRRGTRTPSAEQIQQIAARLRRFGKIEGKNVFYWFQNHKARERQKKRRQLELLAGKKTPHNNNNVHHTLETNHQTGLSKRYFEIEHQDKKLATLLNCTTSREDSASMHGSVIAERKKDVWTQFHQKELQTAKNEITSWKLDISSSHFHTSSAGQENTKPSNRVMNENRTLQLFPIGSLEDEIIIHDHVDLGNKIRPNEFIEFLPTKK</sequence>
<dbReference type="Gene3D" id="1.10.10.60">
    <property type="entry name" value="Homeodomain-like"/>
    <property type="match status" value="1"/>
</dbReference>
<evidence type="ECO:0000256" key="2">
    <source>
        <dbReference type="ARBA" id="ARBA00022473"/>
    </source>
</evidence>
<dbReference type="CDD" id="cd00086">
    <property type="entry name" value="homeodomain"/>
    <property type="match status" value="1"/>
</dbReference>
<dbReference type="GO" id="GO:0005634">
    <property type="term" value="C:nucleus"/>
    <property type="evidence" value="ECO:0007669"/>
    <property type="project" value="UniProtKB-SubCell"/>
</dbReference>
<keyword evidence="13" id="KW-1185">Reference proteome</keyword>
<dbReference type="InterPro" id="IPR001356">
    <property type="entry name" value="HD"/>
</dbReference>
<evidence type="ECO:0000313" key="12">
    <source>
        <dbReference type="EMBL" id="KAL3631396.1"/>
    </source>
</evidence>
<feature type="DNA-binding region" description="Homeobox" evidence="9">
    <location>
        <begin position="100"/>
        <end position="154"/>
    </location>
</feature>
<dbReference type="EMBL" id="JAVIJP010000032">
    <property type="protein sequence ID" value="KAL3631396.1"/>
    <property type="molecule type" value="Genomic_DNA"/>
</dbReference>
<evidence type="ECO:0000259" key="11">
    <source>
        <dbReference type="PROSITE" id="PS50071"/>
    </source>
</evidence>
<keyword evidence="4 9" id="KW-0238">DNA-binding</keyword>
<dbReference type="Pfam" id="PF00046">
    <property type="entry name" value="Homeodomain"/>
    <property type="match status" value="1"/>
</dbReference>
<keyword evidence="7 9" id="KW-0539">Nucleus</keyword>
<dbReference type="SMART" id="SM00389">
    <property type="entry name" value="HOX"/>
    <property type="match status" value="1"/>
</dbReference>
<dbReference type="GO" id="GO:0003677">
    <property type="term" value="F:DNA binding"/>
    <property type="evidence" value="ECO:0007669"/>
    <property type="project" value="UniProtKB-UniRule"/>
</dbReference>
<dbReference type="PROSITE" id="PS50071">
    <property type="entry name" value="HOMEOBOX_2"/>
    <property type="match status" value="1"/>
</dbReference>
<comment type="subcellular location">
    <subcellularLocation>
        <location evidence="1 9 10">Nucleus</location>
    </subcellularLocation>
</comment>
<reference evidence="13" key="1">
    <citation type="journal article" date="2024" name="IScience">
        <title>Strigolactones Initiate the Formation of Haustorium-like Structures in Castilleja.</title>
        <authorList>
            <person name="Buerger M."/>
            <person name="Peterson D."/>
            <person name="Chory J."/>
        </authorList>
    </citation>
    <scope>NUCLEOTIDE SEQUENCE [LARGE SCALE GENOMIC DNA]</scope>
</reference>
<comment type="caution">
    <text evidence="12">The sequence shown here is derived from an EMBL/GenBank/DDBJ whole genome shotgun (WGS) entry which is preliminary data.</text>
</comment>
<evidence type="ECO:0000256" key="8">
    <source>
        <dbReference type="ARBA" id="ARBA00024040"/>
    </source>
</evidence>
<keyword evidence="6" id="KW-0804">Transcription</keyword>
<evidence type="ECO:0000256" key="9">
    <source>
        <dbReference type="PROSITE-ProRule" id="PRU00108"/>
    </source>
</evidence>
<comment type="similarity">
    <text evidence="8">Belongs to the WUS homeobox family.</text>
</comment>
<dbReference type="SUPFAM" id="SSF46689">
    <property type="entry name" value="Homeodomain-like"/>
    <property type="match status" value="1"/>
</dbReference>
<dbReference type="PANTHER" id="PTHR45940">
    <property type="entry name" value="WUSCHEL-RELATED HOMEOBOX 1-RELATED"/>
    <property type="match status" value="1"/>
</dbReference>
<evidence type="ECO:0000256" key="3">
    <source>
        <dbReference type="ARBA" id="ARBA00023015"/>
    </source>
</evidence>
<dbReference type="GO" id="GO:0099402">
    <property type="term" value="P:plant organ development"/>
    <property type="evidence" value="ECO:0007669"/>
    <property type="project" value="UniProtKB-ARBA"/>
</dbReference>
<accession>A0ABD3CPY7</accession>
<proteinExistence type="inferred from homology"/>
<evidence type="ECO:0000256" key="10">
    <source>
        <dbReference type="RuleBase" id="RU000682"/>
    </source>
</evidence>
<evidence type="ECO:0000256" key="7">
    <source>
        <dbReference type="ARBA" id="ARBA00023242"/>
    </source>
</evidence>
<evidence type="ECO:0000256" key="5">
    <source>
        <dbReference type="ARBA" id="ARBA00023155"/>
    </source>
</evidence>
<keyword evidence="2" id="KW-0217">Developmental protein</keyword>
<organism evidence="12 13">
    <name type="scientific">Castilleja foliolosa</name>
    <dbReference type="NCBI Taxonomy" id="1961234"/>
    <lineage>
        <taxon>Eukaryota</taxon>
        <taxon>Viridiplantae</taxon>
        <taxon>Streptophyta</taxon>
        <taxon>Embryophyta</taxon>
        <taxon>Tracheophyta</taxon>
        <taxon>Spermatophyta</taxon>
        <taxon>Magnoliopsida</taxon>
        <taxon>eudicotyledons</taxon>
        <taxon>Gunneridae</taxon>
        <taxon>Pentapetalae</taxon>
        <taxon>asterids</taxon>
        <taxon>lamiids</taxon>
        <taxon>Lamiales</taxon>
        <taxon>Orobanchaceae</taxon>
        <taxon>Pedicularideae</taxon>
        <taxon>Castillejinae</taxon>
        <taxon>Castilleja</taxon>
    </lineage>
</organism>
<dbReference type="InterPro" id="IPR009057">
    <property type="entry name" value="Homeodomain-like_sf"/>
</dbReference>
<evidence type="ECO:0000256" key="1">
    <source>
        <dbReference type="ARBA" id="ARBA00004123"/>
    </source>
</evidence>
<dbReference type="FunFam" id="1.10.10.60:FF:000146">
    <property type="entry name" value="WUSCHEL-related homeobox 4"/>
    <property type="match status" value="1"/>
</dbReference>
<dbReference type="InterPro" id="IPR044555">
    <property type="entry name" value="WUSCHEL-like"/>
</dbReference>
<name>A0ABD3CPY7_9LAMI</name>
<protein>
    <recommendedName>
        <fullName evidence="11">Homeobox domain-containing protein</fullName>
    </recommendedName>
</protein>
<keyword evidence="5 9" id="KW-0371">Homeobox</keyword>
<gene>
    <name evidence="12" type="ORF">CASFOL_024380</name>
</gene>
<feature type="domain" description="Homeobox" evidence="11">
    <location>
        <begin position="98"/>
        <end position="153"/>
    </location>
</feature>
<evidence type="ECO:0000313" key="13">
    <source>
        <dbReference type="Proteomes" id="UP001632038"/>
    </source>
</evidence>
<dbReference type="AlphaFoldDB" id="A0ABD3CPY7"/>
<evidence type="ECO:0000256" key="4">
    <source>
        <dbReference type="ARBA" id="ARBA00023125"/>
    </source>
</evidence>